<dbReference type="PROSITE" id="PS50110">
    <property type="entry name" value="RESPONSE_REGULATORY"/>
    <property type="match status" value="1"/>
</dbReference>
<dbReference type="InterPro" id="IPR001789">
    <property type="entry name" value="Sig_transdc_resp-reg_receiver"/>
</dbReference>
<feature type="domain" description="PAC" evidence="8">
    <location>
        <begin position="245"/>
        <end position="297"/>
    </location>
</feature>
<protein>
    <submittedName>
        <fullName evidence="10">PAS domain S-box protein</fullName>
    </submittedName>
</protein>
<dbReference type="Pfam" id="PF01590">
    <property type="entry name" value="GAF"/>
    <property type="match status" value="1"/>
</dbReference>
<gene>
    <name evidence="10" type="ORF">KA717_05985</name>
</gene>
<evidence type="ECO:0000256" key="4">
    <source>
        <dbReference type="SAM" id="Coils"/>
    </source>
</evidence>
<feature type="domain" description="GGDEF" evidence="9">
    <location>
        <begin position="1209"/>
        <end position="1343"/>
    </location>
</feature>
<feature type="domain" description="PAS" evidence="7">
    <location>
        <begin position="427"/>
        <end position="499"/>
    </location>
</feature>
<dbReference type="CDD" id="cd01949">
    <property type="entry name" value="GGDEF"/>
    <property type="match status" value="1"/>
</dbReference>
<dbReference type="SUPFAM" id="SSF55073">
    <property type="entry name" value="Nucleotide cyclase"/>
    <property type="match status" value="1"/>
</dbReference>
<feature type="domain" description="PAC" evidence="8">
    <location>
        <begin position="502"/>
        <end position="554"/>
    </location>
</feature>
<dbReference type="GO" id="GO:0006355">
    <property type="term" value="P:regulation of DNA-templated transcription"/>
    <property type="evidence" value="ECO:0007669"/>
    <property type="project" value="InterPro"/>
</dbReference>
<dbReference type="SUPFAM" id="SSF55785">
    <property type="entry name" value="PYP-like sensor domain (PAS domain)"/>
    <property type="match status" value="5"/>
</dbReference>
<dbReference type="InterPro" id="IPR000014">
    <property type="entry name" value="PAS"/>
</dbReference>
<dbReference type="SMART" id="SM00091">
    <property type="entry name" value="PAS"/>
    <property type="match status" value="5"/>
</dbReference>
<dbReference type="Proteomes" id="UP001065613">
    <property type="component" value="Chromosome"/>
</dbReference>
<dbReference type="SUPFAM" id="SSF52172">
    <property type="entry name" value="CheY-like"/>
    <property type="match status" value="1"/>
</dbReference>
<dbReference type="Gene3D" id="3.40.50.2300">
    <property type="match status" value="1"/>
</dbReference>
<feature type="domain" description="Phytochrome chromophore attachment site" evidence="5">
    <location>
        <begin position="696"/>
        <end position="836"/>
    </location>
</feature>
<keyword evidence="4" id="KW-0175">Coiled coil</keyword>
<dbReference type="Pfam" id="PF00072">
    <property type="entry name" value="Response_reg"/>
    <property type="match status" value="1"/>
</dbReference>
<dbReference type="InterPro" id="IPR035965">
    <property type="entry name" value="PAS-like_dom_sf"/>
</dbReference>
<evidence type="ECO:0000256" key="1">
    <source>
        <dbReference type="ARBA" id="ARBA00022679"/>
    </source>
</evidence>
<dbReference type="PROSITE" id="PS50112">
    <property type="entry name" value="PAS"/>
    <property type="match status" value="4"/>
</dbReference>
<dbReference type="InterPro" id="IPR029016">
    <property type="entry name" value="GAF-like_dom_sf"/>
</dbReference>
<feature type="modified residue" description="4-aspartylphosphate" evidence="3">
    <location>
        <position position="83"/>
    </location>
</feature>
<evidence type="ECO:0000259" key="5">
    <source>
        <dbReference type="PROSITE" id="PS50046"/>
    </source>
</evidence>
<dbReference type="CDD" id="cd00130">
    <property type="entry name" value="PAS"/>
    <property type="match status" value="5"/>
</dbReference>
<dbReference type="EMBL" id="CP073041">
    <property type="protein sequence ID" value="UXE64562.1"/>
    <property type="molecule type" value="Genomic_DNA"/>
</dbReference>
<keyword evidence="3" id="KW-0597">Phosphoprotein</keyword>
<reference evidence="10" key="1">
    <citation type="submission" date="2021-04" db="EMBL/GenBank/DDBJ databases">
        <title>Genome sequence of Woronichinia naegeliana from Washington state freshwater lake bloom.</title>
        <authorList>
            <person name="Dreher T.W."/>
        </authorList>
    </citation>
    <scope>NUCLEOTIDE SEQUENCE</scope>
    <source>
        <strain evidence="10">WA131</strain>
    </source>
</reference>
<evidence type="ECO:0000259" key="7">
    <source>
        <dbReference type="PROSITE" id="PS50112"/>
    </source>
</evidence>
<feature type="domain" description="PAC" evidence="8">
    <location>
        <begin position="943"/>
        <end position="995"/>
    </location>
</feature>
<sequence>MSQHPKHSPKTPRWPDKRVSQSYKILVVEDSESDRALYRRFLTSPKTTQDQPRPANYQLVEFQTGEEGLNWCQQQMPDIFLIDYFLPDMTGLEFLVKLRQQTGLSKIPVIILTSQGSTEIAVELLKNGAEDYLDNNQITEDNLQRAVSGVLKQFQLLKQLQESEAEREEGRFWRQVLNSLFSYVGILSPDGIFLEANQAPLVITGLTKESVIGKPFTEVYAWLEPTEAQTIITNAIEKASQGNRVRFELSITTADSHLGIMDFAINPLYDNQGRTTHLVLSGENISDRKQIEADLSELAAIVQSSGDAIISQSLDGKITSWNRSAEVLFGYTSQEMIGQSIRIIVPLDYQDEESYILEQIHQGKTMEHFKTIRQFKDGRRIHVSVSASPIRNKEDVIIGTSKIIRDITEQQKMQQERQQMEEALIQSEQQRRLALDLTRIGFWNLNLLTGEMIWNDNHFTLLGLVPGQIEPNYKVWEERLHPDDKERVEEQFSNSLKHQINYEAEYRVIHPDGSIHWCLGRGKAIYDQAGQPVRSLGVLLDINERKQIEIILQQQALVFENIFDGVIVVNLQGIIIDWNKGAERLFGYSKAEVLGQKPHLLHKPEEAVQLSNSVIEGTLRDGHWSGELPILRKDASEGICETNTILLRDNLEQVIAIIGVNRDITERKHNEKILQQKIKQEQLLFKVSQVIRQSLDLNQILETATQKIKEILDLDRVVIYRFNLDWSGDFIVESVNDNWNKLVKIDIPVIWQDTYLQENQGGRFRNHESFIIPDIYQANLQSCHIELLEAFQVKAYAVSPIFSGNLLWGLLGIYQNSTPRDWQIWEIDLLEQIANQLAIAIQQSELYEQLQMELKERQQAEDSLRQTKEQYELAIRASHDGFWDWDLVTNEIYYSPRWKEILGYKDYELPNTSHTWESLIFAEDYPLAIQLMEDYNLGKIDHFLTTVRFHHKDGSTIYIVVRAIHLKDNQGKVVRMIGTHSDITDMIQIQQKLESSKQFLQLTTEQLEERVKELKERNAEMLVISEINDFLQSCTTIEEICCTINTLIQPLFPNCSGGTAIINNSRNYLEMIGHWGTHLYSENLFEAHDCWALRRGKLHYVAPDHHKLFCSHINRQNPPFESICIPMIAQGETLGLFSVYSSKPDQLGDAKRQLAQTISEQVSAAIANLILREKLQNQSIRDPLTGLFNRRYLEEYLNKEIHRAARQQYPIGIVMIDLDHFKQVNDTFGHDAGDFILKEMGMLLKNSIRSSDTAYRYGGEEMLLILSESSLEATAQKAEEIRIAITQMSLKYHGNQTINLTSSFGVACFPDQGITINEIIHAADIGLYQAKEAGRNRVRVSSILL</sequence>
<dbReference type="InterPro" id="IPR003018">
    <property type="entry name" value="GAF"/>
</dbReference>
<feature type="domain" description="PAC" evidence="8">
    <location>
        <begin position="624"/>
        <end position="676"/>
    </location>
</feature>
<feature type="coiled-coil region" evidence="4">
    <location>
        <begin position="847"/>
        <end position="877"/>
    </location>
</feature>
<dbReference type="SUPFAM" id="SSF55781">
    <property type="entry name" value="GAF domain-like"/>
    <property type="match status" value="2"/>
</dbReference>
<dbReference type="Pfam" id="PF00989">
    <property type="entry name" value="PAS"/>
    <property type="match status" value="1"/>
</dbReference>
<dbReference type="PANTHER" id="PTHR44757">
    <property type="entry name" value="DIGUANYLATE CYCLASE DGCP"/>
    <property type="match status" value="1"/>
</dbReference>
<dbReference type="PROSITE" id="PS50046">
    <property type="entry name" value="PHYTOCHROME_2"/>
    <property type="match status" value="1"/>
</dbReference>
<dbReference type="Pfam" id="PF13185">
    <property type="entry name" value="GAF_2"/>
    <property type="match status" value="1"/>
</dbReference>
<feature type="coiled-coil region" evidence="4">
    <location>
        <begin position="990"/>
        <end position="1024"/>
    </location>
</feature>
<dbReference type="InterPro" id="IPR043128">
    <property type="entry name" value="Rev_trsase/Diguanyl_cyclase"/>
</dbReference>
<dbReference type="InterPro" id="IPR013655">
    <property type="entry name" value="PAS_fold_3"/>
</dbReference>
<dbReference type="InterPro" id="IPR013767">
    <property type="entry name" value="PAS_fold"/>
</dbReference>
<dbReference type="CDD" id="cd00156">
    <property type="entry name" value="REC"/>
    <property type="match status" value="1"/>
</dbReference>
<evidence type="ECO:0000259" key="9">
    <source>
        <dbReference type="PROSITE" id="PS50887"/>
    </source>
</evidence>
<dbReference type="InterPro" id="IPR000160">
    <property type="entry name" value="GGDEF_dom"/>
</dbReference>
<dbReference type="Pfam" id="PF08448">
    <property type="entry name" value="PAS_4"/>
    <property type="match status" value="1"/>
</dbReference>
<organism evidence="10">
    <name type="scientific">Woronichinia naegeliana WA131</name>
    <dbReference type="NCBI Taxonomy" id="2824559"/>
    <lineage>
        <taxon>Bacteria</taxon>
        <taxon>Bacillati</taxon>
        <taxon>Cyanobacteriota</taxon>
        <taxon>Cyanophyceae</taxon>
        <taxon>Synechococcales</taxon>
        <taxon>Coelosphaeriaceae</taxon>
        <taxon>Woronichinia</taxon>
    </lineage>
</organism>
<keyword evidence="1" id="KW-0808">Transferase</keyword>
<dbReference type="Pfam" id="PF08447">
    <property type="entry name" value="PAS_3"/>
    <property type="match status" value="2"/>
</dbReference>
<dbReference type="InterPro" id="IPR001610">
    <property type="entry name" value="PAC"/>
</dbReference>
<evidence type="ECO:0000259" key="6">
    <source>
        <dbReference type="PROSITE" id="PS50110"/>
    </source>
</evidence>
<evidence type="ECO:0000313" key="10">
    <source>
        <dbReference type="EMBL" id="UXE64562.1"/>
    </source>
</evidence>
<dbReference type="SMART" id="SM00065">
    <property type="entry name" value="GAF"/>
    <property type="match status" value="2"/>
</dbReference>
<feature type="domain" description="PAC" evidence="8">
    <location>
        <begin position="365"/>
        <end position="419"/>
    </location>
</feature>
<dbReference type="NCBIfam" id="TIGR00229">
    <property type="entry name" value="sensory_box"/>
    <property type="match status" value="5"/>
</dbReference>
<evidence type="ECO:0000256" key="3">
    <source>
        <dbReference type="PROSITE-ProRule" id="PRU00169"/>
    </source>
</evidence>
<dbReference type="SMART" id="SM00267">
    <property type="entry name" value="GGDEF"/>
    <property type="match status" value="1"/>
</dbReference>
<dbReference type="Gene3D" id="3.30.70.270">
    <property type="match status" value="1"/>
</dbReference>
<dbReference type="Gene3D" id="2.10.70.100">
    <property type="match status" value="1"/>
</dbReference>
<feature type="domain" description="PAS" evidence="7">
    <location>
        <begin position="294"/>
        <end position="364"/>
    </location>
</feature>
<dbReference type="Pfam" id="PF13426">
    <property type="entry name" value="PAS_9"/>
    <property type="match status" value="1"/>
</dbReference>
<dbReference type="PROSITE" id="PS50113">
    <property type="entry name" value="PAC"/>
    <property type="match status" value="5"/>
</dbReference>
<accession>A0A977L2Z4</accession>
<dbReference type="InterPro" id="IPR011006">
    <property type="entry name" value="CheY-like_superfamily"/>
</dbReference>
<dbReference type="NCBIfam" id="TIGR00254">
    <property type="entry name" value="GGDEF"/>
    <property type="match status" value="1"/>
</dbReference>
<name>A0A977L2Z4_9CYAN</name>
<dbReference type="PANTHER" id="PTHR44757:SF2">
    <property type="entry name" value="BIOFILM ARCHITECTURE MAINTENANCE PROTEIN MBAA"/>
    <property type="match status" value="1"/>
</dbReference>
<proteinExistence type="predicted"/>
<dbReference type="GO" id="GO:0016301">
    <property type="term" value="F:kinase activity"/>
    <property type="evidence" value="ECO:0007669"/>
    <property type="project" value="UniProtKB-KW"/>
</dbReference>
<dbReference type="GO" id="GO:0000160">
    <property type="term" value="P:phosphorelay signal transduction system"/>
    <property type="evidence" value="ECO:0007669"/>
    <property type="project" value="InterPro"/>
</dbReference>
<dbReference type="SMART" id="SM00448">
    <property type="entry name" value="REC"/>
    <property type="match status" value="1"/>
</dbReference>
<feature type="domain" description="PAS" evidence="7">
    <location>
        <begin position="558"/>
        <end position="622"/>
    </location>
</feature>
<dbReference type="Pfam" id="PF00990">
    <property type="entry name" value="GGDEF"/>
    <property type="match status" value="1"/>
</dbReference>
<dbReference type="FunFam" id="3.30.70.270:FF:000001">
    <property type="entry name" value="Diguanylate cyclase domain protein"/>
    <property type="match status" value="1"/>
</dbReference>
<dbReference type="Gene3D" id="3.30.450.40">
    <property type="match status" value="2"/>
</dbReference>
<evidence type="ECO:0000256" key="2">
    <source>
        <dbReference type="ARBA" id="ARBA00022777"/>
    </source>
</evidence>
<dbReference type="Gene3D" id="3.30.450.20">
    <property type="entry name" value="PAS domain"/>
    <property type="match status" value="5"/>
</dbReference>
<dbReference type="KEGG" id="wna:KA717_05985"/>
<dbReference type="InterPro" id="IPR013656">
    <property type="entry name" value="PAS_4"/>
</dbReference>
<keyword evidence="2" id="KW-0418">Kinase</keyword>
<dbReference type="PROSITE" id="PS50887">
    <property type="entry name" value="GGDEF"/>
    <property type="match status" value="1"/>
</dbReference>
<dbReference type="InterPro" id="IPR029787">
    <property type="entry name" value="Nucleotide_cyclase"/>
</dbReference>
<dbReference type="InterPro" id="IPR000700">
    <property type="entry name" value="PAS-assoc_C"/>
</dbReference>
<dbReference type="InterPro" id="IPR016132">
    <property type="entry name" value="Phyto_chromo_attachment"/>
</dbReference>
<feature type="domain" description="Response regulatory" evidence="6">
    <location>
        <begin position="24"/>
        <end position="150"/>
    </location>
</feature>
<feature type="domain" description="PAS" evidence="7">
    <location>
        <begin position="169"/>
        <end position="243"/>
    </location>
</feature>
<dbReference type="InterPro" id="IPR052155">
    <property type="entry name" value="Biofilm_reg_signaling"/>
</dbReference>
<dbReference type="SMART" id="SM00086">
    <property type="entry name" value="PAC"/>
    <property type="match status" value="5"/>
</dbReference>
<evidence type="ECO:0000259" key="8">
    <source>
        <dbReference type="PROSITE" id="PS50113"/>
    </source>
</evidence>